<evidence type="ECO:0000313" key="2">
    <source>
        <dbReference type="Proteomes" id="UP001206331"/>
    </source>
</evidence>
<keyword evidence="2" id="KW-1185">Reference proteome</keyword>
<reference evidence="1 2" key="1">
    <citation type="submission" date="2021-12" db="EMBL/GenBank/DDBJ databases">
        <title>Identification and characterization of A. suis stains in western Canada.</title>
        <authorList>
            <person name="Kulathunga D.G.R.S."/>
            <person name="De Oliveira Costa M."/>
        </authorList>
    </citation>
    <scope>NUCLEOTIDE SEQUENCE [LARGE SCALE GENOMIC DNA]</scope>
    <source>
        <strain evidence="1 2">18_292</strain>
    </source>
</reference>
<dbReference type="Proteomes" id="UP001206331">
    <property type="component" value="Unassembled WGS sequence"/>
</dbReference>
<dbReference type="EMBL" id="JAJUPA010000005">
    <property type="protein sequence ID" value="MCQ9629790.1"/>
    <property type="molecule type" value="Genomic_DNA"/>
</dbReference>
<organism evidence="1 2">
    <name type="scientific">Actinobacillus suis</name>
    <dbReference type="NCBI Taxonomy" id="716"/>
    <lineage>
        <taxon>Bacteria</taxon>
        <taxon>Pseudomonadati</taxon>
        <taxon>Pseudomonadota</taxon>
        <taxon>Gammaproteobacteria</taxon>
        <taxon>Pasteurellales</taxon>
        <taxon>Pasteurellaceae</taxon>
        <taxon>Actinobacillus</taxon>
    </lineage>
</organism>
<comment type="caution">
    <text evidence="1">The sequence shown here is derived from an EMBL/GenBank/DDBJ whole genome shotgun (WGS) entry which is preliminary data.</text>
</comment>
<sequence length="105" mass="12310">MYYVEKTIPIINGLEIEYLNYHTLTQVRIDYINKEIEVNIASAETLADLQQGLIRKINAYMFNYALIDRTKPIDFVALYLLTQIQGTVFENCDIRECEEIINDEI</sequence>
<dbReference type="RefSeq" id="WP_005611634.1">
    <property type="nucleotide sequence ID" value="NZ_CP090556.1"/>
</dbReference>
<evidence type="ECO:0000313" key="1">
    <source>
        <dbReference type="EMBL" id="MCQ9629790.1"/>
    </source>
</evidence>
<protein>
    <submittedName>
        <fullName evidence="1">Uncharacterized protein</fullName>
    </submittedName>
</protein>
<gene>
    <name evidence="1" type="ORF">LZL92_05760</name>
</gene>
<name>A0ABT1WTN8_ACTSU</name>
<proteinExistence type="predicted"/>
<accession>A0ABT1WTN8</accession>